<reference evidence="3 4" key="1">
    <citation type="submission" date="2020-12" db="EMBL/GenBank/DDBJ databases">
        <title>Taxonomic evaluation of the Bacillus sporothermodurans group of bacteria based on whole genome sequences.</title>
        <authorList>
            <person name="Fiedler G."/>
            <person name="Herbstmann A.-D."/>
            <person name="Doll E."/>
            <person name="Wenning M."/>
            <person name="Brinks E."/>
            <person name="Kabisch J."/>
            <person name="Breitenwieser F."/>
            <person name="Lappann M."/>
            <person name="Boehnlein C."/>
            <person name="Franz C."/>
        </authorList>
    </citation>
    <scope>NUCLEOTIDE SEQUENCE [LARGE SCALE GENOMIC DNA]</scope>
    <source>
        <strain evidence="3 4">DSM 10599</strain>
    </source>
</reference>
<keyword evidence="1" id="KW-1133">Transmembrane helix</keyword>
<accession>A0AB37HE53</accession>
<dbReference type="KEGG" id="hspo:JGZ69_14305"/>
<gene>
    <name evidence="3" type="ORF">JGZ69_14305</name>
</gene>
<sequence length="389" mass="44741">MMENKLYPTQFFERISSLDGLRGFSLLGIFLINMMSYESPILYYNPKEWWQGTDQSLYNWIELFVQASFYPIFAMLFGYGLVLIRNRTIEKGGEFKKIAVKRLFILLIIGIIHAFLIWSGDVLINYAIFGFILIFLLKLSGKSLMIIGLSLFVIPNLFFSLYLMIITLVSSQDMSMYTDIMNLTKSMDIYSSSNYWNITVQRFKDWMLVNGSSNIIFILFSVIPLMMIGAGAAKLKWLQSAQSERKKWLFILIISLPLGLFLKSLPMFVDSNLAFKYIEQSLGGTILSFAYVAIIALFMSYKWTGRLLKPFAASGRMSLTIYITQSIVGTFIFYGYGLGLYSKLTLGTSMLLAIGIFIIQVVLAEIWFMKFKYGPLEKIWRYFTYGKSV</sequence>
<dbReference type="Proteomes" id="UP000595512">
    <property type="component" value="Chromosome"/>
</dbReference>
<dbReference type="PANTHER" id="PTHR30590">
    <property type="entry name" value="INNER MEMBRANE PROTEIN"/>
    <property type="match status" value="1"/>
</dbReference>
<evidence type="ECO:0000256" key="1">
    <source>
        <dbReference type="SAM" id="Phobius"/>
    </source>
</evidence>
<evidence type="ECO:0000313" key="3">
    <source>
        <dbReference type="EMBL" id="QQX23995.1"/>
    </source>
</evidence>
<dbReference type="PANTHER" id="PTHR30590:SF2">
    <property type="entry name" value="INNER MEMBRANE PROTEIN"/>
    <property type="match status" value="1"/>
</dbReference>
<feature type="transmembrane region" description="Helical" evidence="1">
    <location>
        <begin position="281"/>
        <end position="299"/>
    </location>
</feature>
<feature type="transmembrane region" description="Helical" evidence="1">
    <location>
        <begin position="249"/>
        <end position="269"/>
    </location>
</feature>
<dbReference type="InterPro" id="IPR007349">
    <property type="entry name" value="DUF418"/>
</dbReference>
<keyword evidence="1" id="KW-0812">Transmembrane</keyword>
<name>A0AB37HE53_9BACI</name>
<organism evidence="3 4">
    <name type="scientific">Heyndrickxia sporothermodurans</name>
    <dbReference type="NCBI Taxonomy" id="46224"/>
    <lineage>
        <taxon>Bacteria</taxon>
        <taxon>Bacillati</taxon>
        <taxon>Bacillota</taxon>
        <taxon>Bacilli</taxon>
        <taxon>Bacillales</taxon>
        <taxon>Bacillaceae</taxon>
        <taxon>Heyndrickxia</taxon>
    </lineage>
</organism>
<dbReference type="InterPro" id="IPR052529">
    <property type="entry name" value="Bact_Transport_Assoc"/>
</dbReference>
<feature type="transmembrane region" description="Helical" evidence="1">
    <location>
        <begin position="215"/>
        <end position="237"/>
    </location>
</feature>
<evidence type="ECO:0000259" key="2">
    <source>
        <dbReference type="Pfam" id="PF04235"/>
    </source>
</evidence>
<protein>
    <submittedName>
        <fullName evidence="3">DUF418 domain-containing protein</fullName>
    </submittedName>
</protein>
<dbReference type="AlphaFoldDB" id="A0AB37HE53"/>
<feature type="transmembrane region" description="Helical" evidence="1">
    <location>
        <begin position="146"/>
        <end position="169"/>
    </location>
</feature>
<dbReference type="Pfam" id="PF04235">
    <property type="entry name" value="DUF418"/>
    <property type="match status" value="1"/>
</dbReference>
<feature type="domain" description="DUF418" evidence="2">
    <location>
        <begin position="232"/>
        <end position="387"/>
    </location>
</feature>
<feature type="transmembrane region" description="Helical" evidence="1">
    <location>
        <begin position="63"/>
        <end position="86"/>
    </location>
</feature>
<feature type="transmembrane region" description="Helical" evidence="1">
    <location>
        <begin position="21"/>
        <end position="43"/>
    </location>
</feature>
<feature type="transmembrane region" description="Helical" evidence="1">
    <location>
        <begin position="349"/>
        <end position="368"/>
    </location>
</feature>
<keyword evidence="1" id="KW-0472">Membrane</keyword>
<feature type="transmembrane region" description="Helical" evidence="1">
    <location>
        <begin position="319"/>
        <end position="337"/>
    </location>
</feature>
<proteinExistence type="predicted"/>
<feature type="transmembrane region" description="Helical" evidence="1">
    <location>
        <begin position="123"/>
        <end position="139"/>
    </location>
</feature>
<evidence type="ECO:0000313" key="4">
    <source>
        <dbReference type="Proteomes" id="UP000595512"/>
    </source>
</evidence>
<dbReference type="EMBL" id="CP066701">
    <property type="protein sequence ID" value="QQX23995.1"/>
    <property type="molecule type" value="Genomic_DNA"/>
</dbReference>
<feature type="transmembrane region" description="Helical" evidence="1">
    <location>
        <begin position="98"/>
        <end position="117"/>
    </location>
</feature>